<dbReference type="GO" id="GO:0005385">
    <property type="term" value="F:zinc ion transmembrane transporter activity"/>
    <property type="evidence" value="ECO:0007669"/>
    <property type="project" value="TreeGrafter"/>
</dbReference>
<dbReference type="InterPro" id="IPR027470">
    <property type="entry name" value="Cation_efflux_CTD"/>
</dbReference>
<feature type="domain" description="Cation efflux protein transmembrane" evidence="11">
    <location>
        <begin position="22"/>
        <end position="352"/>
    </location>
</feature>
<name>A0A0M0KB01_9EUKA</name>
<evidence type="ECO:0000256" key="10">
    <source>
        <dbReference type="SAM" id="Phobius"/>
    </source>
</evidence>
<feature type="compositionally biased region" description="Low complexity" evidence="9">
    <location>
        <begin position="226"/>
        <end position="235"/>
    </location>
</feature>
<reference evidence="14" key="1">
    <citation type="journal article" date="2015" name="PLoS Genet.">
        <title>Genome Sequence and Transcriptome Analyses of Chrysochromulina tobin: Metabolic Tools for Enhanced Algal Fitness in the Prominent Order Prymnesiales (Haptophyceae).</title>
        <authorList>
            <person name="Hovde B.T."/>
            <person name="Deodato C.R."/>
            <person name="Hunsperger H.M."/>
            <person name="Ryken S.A."/>
            <person name="Yost W."/>
            <person name="Jha R.K."/>
            <person name="Patterson J."/>
            <person name="Monnat R.J. Jr."/>
            <person name="Barlow S.B."/>
            <person name="Starkenburg S.R."/>
            <person name="Cattolico R.A."/>
        </authorList>
    </citation>
    <scope>NUCLEOTIDE SEQUENCE</scope>
    <source>
        <strain evidence="14">CCMP291</strain>
    </source>
</reference>
<feature type="transmembrane region" description="Helical" evidence="10">
    <location>
        <begin position="124"/>
        <end position="143"/>
    </location>
</feature>
<organism evidence="13 14">
    <name type="scientific">Chrysochromulina tobinii</name>
    <dbReference type="NCBI Taxonomy" id="1460289"/>
    <lineage>
        <taxon>Eukaryota</taxon>
        <taxon>Haptista</taxon>
        <taxon>Haptophyta</taxon>
        <taxon>Prymnesiophyceae</taxon>
        <taxon>Prymnesiales</taxon>
        <taxon>Chrysochromulinaceae</taxon>
        <taxon>Chrysochromulina</taxon>
    </lineage>
</organism>
<keyword evidence="4 10" id="KW-0812">Transmembrane</keyword>
<evidence type="ECO:0000313" key="14">
    <source>
        <dbReference type="Proteomes" id="UP000037460"/>
    </source>
</evidence>
<keyword evidence="3" id="KW-0813">Transport</keyword>
<evidence type="ECO:0000256" key="6">
    <source>
        <dbReference type="ARBA" id="ARBA00022989"/>
    </source>
</evidence>
<feature type="compositionally biased region" description="Basic and acidic residues" evidence="9">
    <location>
        <begin position="183"/>
        <end position="225"/>
    </location>
</feature>
<dbReference type="OrthoDB" id="9944568at2759"/>
<dbReference type="Gene3D" id="1.20.1510.10">
    <property type="entry name" value="Cation efflux protein transmembrane domain"/>
    <property type="match status" value="2"/>
</dbReference>
<feature type="transmembrane region" description="Helical" evidence="10">
    <location>
        <begin position="288"/>
        <end position="308"/>
    </location>
</feature>
<evidence type="ECO:0000256" key="7">
    <source>
        <dbReference type="ARBA" id="ARBA00023065"/>
    </source>
</evidence>
<feature type="compositionally biased region" description="Basic residues" evidence="9">
    <location>
        <begin position="155"/>
        <end position="165"/>
    </location>
</feature>
<dbReference type="InterPro" id="IPR002524">
    <property type="entry name" value="Cation_efflux"/>
</dbReference>
<evidence type="ECO:0000256" key="2">
    <source>
        <dbReference type="ARBA" id="ARBA00008873"/>
    </source>
</evidence>
<dbReference type="SUPFAM" id="SSF161111">
    <property type="entry name" value="Cation efflux protein transmembrane domain-like"/>
    <property type="match status" value="1"/>
</dbReference>
<evidence type="ECO:0000256" key="9">
    <source>
        <dbReference type="SAM" id="MobiDB-lite"/>
    </source>
</evidence>
<evidence type="ECO:0000313" key="13">
    <source>
        <dbReference type="EMBL" id="KOO35598.1"/>
    </source>
</evidence>
<feature type="transmembrane region" description="Helical" evidence="10">
    <location>
        <begin position="52"/>
        <end position="71"/>
    </location>
</feature>
<dbReference type="InterPro" id="IPR050681">
    <property type="entry name" value="CDF/SLC30A"/>
</dbReference>
<feature type="compositionally biased region" description="Basic and acidic residues" evidence="9">
    <location>
        <begin position="254"/>
        <end position="274"/>
    </location>
</feature>
<dbReference type="PANTHER" id="PTHR11562">
    <property type="entry name" value="CATION EFFLUX PROTEIN/ ZINC TRANSPORTER"/>
    <property type="match status" value="1"/>
</dbReference>
<dbReference type="AlphaFoldDB" id="A0A0M0KB01"/>
<comment type="caution">
    <text evidence="13">The sequence shown here is derived from an EMBL/GenBank/DDBJ whole genome shotgun (WGS) entry which is preliminary data.</text>
</comment>
<dbReference type="GO" id="GO:0005886">
    <property type="term" value="C:plasma membrane"/>
    <property type="evidence" value="ECO:0007669"/>
    <property type="project" value="TreeGrafter"/>
</dbReference>
<evidence type="ECO:0000259" key="12">
    <source>
        <dbReference type="Pfam" id="PF16916"/>
    </source>
</evidence>
<dbReference type="Proteomes" id="UP000037460">
    <property type="component" value="Unassembled WGS sequence"/>
</dbReference>
<feature type="transmembrane region" description="Helical" evidence="10">
    <location>
        <begin position="22"/>
        <end position="46"/>
    </location>
</feature>
<keyword evidence="5" id="KW-0864">Zinc transport</keyword>
<keyword evidence="8 10" id="KW-0472">Membrane</keyword>
<keyword evidence="7" id="KW-0406">Ion transport</keyword>
<dbReference type="NCBIfam" id="TIGR01297">
    <property type="entry name" value="CDF"/>
    <property type="match status" value="1"/>
</dbReference>
<protein>
    <submittedName>
        <fullName evidence="13">Zinc transporter 2-like protein</fullName>
    </submittedName>
</protein>
<comment type="subcellular location">
    <subcellularLocation>
        <location evidence="1">Membrane</location>
        <topology evidence="1">Multi-pass membrane protein</topology>
    </subcellularLocation>
</comment>
<feature type="compositionally biased region" description="Basic and acidic residues" evidence="9">
    <location>
        <begin position="236"/>
        <end position="246"/>
    </location>
</feature>
<accession>A0A0M0KB01</accession>
<keyword evidence="6 10" id="KW-1133">Transmembrane helix</keyword>
<evidence type="ECO:0000256" key="8">
    <source>
        <dbReference type="ARBA" id="ARBA00023136"/>
    </source>
</evidence>
<feature type="region of interest" description="Disordered" evidence="9">
    <location>
        <begin position="148"/>
        <end position="274"/>
    </location>
</feature>
<dbReference type="Pfam" id="PF01545">
    <property type="entry name" value="Cation_efflux"/>
    <property type="match status" value="1"/>
</dbReference>
<evidence type="ECO:0000256" key="1">
    <source>
        <dbReference type="ARBA" id="ARBA00004141"/>
    </source>
</evidence>
<dbReference type="InterPro" id="IPR027469">
    <property type="entry name" value="Cation_efflux_TMD_sf"/>
</dbReference>
<sequence>MAADDPLLTAEPDEHAANKRKLLIGAAMCTGFMLTEIIGGWLAGSLAVMTDAAHMLSDVAGFLVSVLALFLSSRKADATYTFGYHRAETLGALASILVVWMMTAILLFEAAHRLIQPEIVDGPLMFGVSVLGVVMNVLLMQVLGHDHGHGDHGHGHSHGHSHSHGHAPPAYQPPKLPISHGHGHQEEHDHGHAEHHAAEHGHGHHEEHDHDCVHDHEGGGDEHSHGLSLSHGSSGSHEERSQEHGHGVTSGSHDCCDGHHEEEEGGHGAHHDDAEEKSLAVRAAMAHVIGDIIASLGVCLSAGLIWAFHDRWLDSDGISYWYRADPICTFLFSFLVLSSTWSTMSEGMHVLMAGAPLNADTPSLLRRLQAIPNVVNVHDLHVWATSSDKINVWAHLTIKSGTDTTAVLYAAQKVAKSIGCHHTCFQLEDQLTYDLRVEGDECYMPGHVHP</sequence>
<feature type="domain" description="Cation efflux protein cytoplasmic" evidence="12">
    <location>
        <begin position="364"/>
        <end position="405"/>
    </location>
</feature>
<feature type="transmembrane region" description="Helical" evidence="10">
    <location>
        <begin position="320"/>
        <end position="342"/>
    </location>
</feature>
<evidence type="ECO:0000256" key="3">
    <source>
        <dbReference type="ARBA" id="ARBA00022448"/>
    </source>
</evidence>
<evidence type="ECO:0000256" key="4">
    <source>
        <dbReference type="ARBA" id="ARBA00022692"/>
    </source>
</evidence>
<keyword evidence="5" id="KW-0862">Zinc</keyword>
<gene>
    <name evidence="13" type="ORF">Ctob_007277</name>
</gene>
<dbReference type="PANTHER" id="PTHR11562:SF17">
    <property type="entry name" value="RE54080P-RELATED"/>
    <property type="match status" value="1"/>
</dbReference>
<comment type="similarity">
    <text evidence="2">Belongs to the cation diffusion facilitator (CDF) transporter (TC 2.A.4) family. SLC30A subfamily.</text>
</comment>
<feature type="transmembrane region" description="Helical" evidence="10">
    <location>
        <begin position="92"/>
        <end position="112"/>
    </location>
</feature>
<dbReference type="InterPro" id="IPR058533">
    <property type="entry name" value="Cation_efflux_TM"/>
</dbReference>
<evidence type="ECO:0000259" key="11">
    <source>
        <dbReference type="Pfam" id="PF01545"/>
    </source>
</evidence>
<dbReference type="Pfam" id="PF16916">
    <property type="entry name" value="ZT_dimer"/>
    <property type="match status" value="1"/>
</dbReference>
<keyword evidence="14" id="KW-1185">Reference proteome</keyword>
<proteinExistence type="inferred from homology"/>
<evidence type="ECO:0000256" key="5">
    <source>
        <dbReference type="ARBA" id="ARBA00022906"/>
    </source>
</evidence>
<dbReference type="EMBL" id="JWZX01000811">
    <property type="protein sequence ID" value="KOO35598.1"/>
    <property type="molecule type" value="Genomic_DNA"/>
</dbReference>